<dbReference type="PROSITE" id="PS50835">
    <property type="entry name" value="IG_LIKE"/>
    <property type="match status" value="6"/>
</dbReference>
<feature type="domain" description="Ig-like" evidence="12">
    <location>
        <begin position="928"/>
        <end position="1016"/>
    </location>
</feature>
<dbReference type="PROSITE" id="PS50011">
    <property type="entry name" value="PROTEIN_KINASE_DOM"/>
    <property type="match status" value="1"/>
</dbReference>
<dbReference type="PANTHER" id="PTHR47633">
    <property type="entry name" value="IMMUNOGLOBULIN"/>
    <property type="match status" value="1"/>
</dbReference>
<keyword evidence="14" id="KW-1185">Reference proteome</keyword>
<keyword evidence="4 9" id="KW-0547">Nucleotide-binding</keyword>
<proteinExistence type="inferred from homology"/>
<evidence type="ECO:0000256" key="1">
    <source>
        <dbReference type="ARBA" id="ARBA00006692"/>
    </source>
</evidence>
<dbReference type="Pfam" id="PF00069">
    <property type="entry name" value="Pkinase"/>
    <property type="match status" value="1"/>
</dbReference>
<dbReference type="Proteomes" id="UP000887566">
    <property type="component" value="Unplaced"/>
</dbReference>
<feature type="region of interest" description="Disordered" evidence="10">
    <location>
        <begin position="853"/>
        <end position="915"/>
    </location>
</feature>
<feature type="domain" description="Ig-like" evidence="12">
    <location>
        <begin position="1060"/>
        <end position="1142"/>
    </location>
</feature>
<dbReference type="Gene3D" id="3.30.200.20">
    <property type="entry name" value="Phosphorylase Kinase, domain 1"/>
    <property type="match status" value="1"/>
</dbReference>
<keyword evidence="7" id="KW-0514">Muscle protein</keyword>
<feature type="domain" description="Ig-like" evidence="12">
    <location>
        <begin position="1158"/>
        <end position="1240"/>
    </location>
</feature>
<dbReference type="CDD" id="cd00063">
    <property type="entry name" value="FN3"/>
    <property type="match status" value="1"/>
</dbReference>
<dbReference type="AlphaFoldDB" id="A0A914UYA8"/>
<feature type="domain" description="Fibronectin type-III" evidence="13">
    <location>
        <begin position="169"/>
        <end position="262"/>
    </location>
</feature>
<dbReference type="WBParaSite" id="PSAMB.scaffold135size73867.g2539.t2">
    <property type="protein sequence ID" value="PSAMB.scaffold135size73867.g2539.t2"/>
    <property type="gene ID" value="PSAMB.scaffold135size73867.g2539"/>
</dbReference>
<dbReference type="GO" id="GO:0032982">
    <property type="term" value="C:myosin filament"/>
    <property type="evidence" value="ECO:0007669"/>
    <property type="project" value="UniProtKB-KW"/>
</dbReference>
<protein>
    <submittedName>
        <fullName evidence="15">Ig-like domain-containing protein</fullName>
    </submittedName>
</protein>
<dbReference type="InterPro" id="IPR007110">
    <property type="entry name" value="Ig-like_dom"/>
</dbReference>
<dbReference type="FunFam" id="2.60.40.10:FF:000107">
    <property type="entry name" value="Myosin, light chain kinase a"/>
    <property type="match status" value="2"/>
</dbReference>
<dbReference type="GO" id="GO:0030017">
    <property type="term" value="C:sarcomere"/>
    <property type="evidence" value="ECO:0007669"/>
    <property type="project" value="UniProtKB-ARBA"/>
</dbReference>
<evidence type="ECO:0000313" key="14">
    <source>
        <dbReference type="Proteomes" id="UP000887566"/>
    </source>
</evidence>
<dbReference type="InterPro" id="IPR013098">
    <property type="entry name" value="Ig_I-set"/>
</dbReference>
<evidence type="ECO:0000259" key="11">
    <source>
        <dbReference type="PROSITE" id="PS50011"/>
    </source>
</evidence>
<reference evidence="15" key="1">
    <citation type="submission" date="2022-11" db="UniProtKB">
        <authorList>
            <consortium name="WormBaseParasite"/>
        </authorList>
    </citation>
    <scope>IDENTIFICATION</scope>
</reference>
<evidence type="ECO:0000256" key="2">
    <source>
        <dbReference type="ARBA" id="ARBA00022433"/>
    </source>
</evidence>
<feature type="domain" description="Protein kinase" evidence="11">
    <location>
        <begin position="316"/>
        <end position="571"/>
    </location>
</feature>
<comment type="similarity">
    <text evidence="1">Belongs to the protein kinase superfamily. CAMK Ser/Thr protein kinase family.</text>
</comment>
<dbReference type="CDD" id="cd05748">
    <property type="entry name" value="Ig_Titin_like"/>
    <property type="match status" value="1"/>
</dbReference>
<dbReference type="InterPro" id="IPR003961">
    <property type="entry name" value="FN3_dom"/>
</dbReference>
<dbReference type="PANTHER" id="PTHR47633:SF7">
    <property type="entry name" value="TITIN HOMOLOG"/>
    <property type="match status" value="1"/>
</dbReference>
<dbReference type="PROSITE" id="PS00107">
    <property type="entry name" value="PROTEIN_KINASE_ATP"/>
    <property type="match status" value="1"/>
</dbReference>
<dbReference type="InterPro" id="IPR017441">
    <property type="entry name" value="Protein_kinase_ATP_BS"/>
</dbReference>
<dbReference type="GO" id="GO:0005524">
    <property type="term" value="F:ATP binding"/>
    <property type="evidence" value="ECO:0007669"/>
    <property type="project" value="UniProtKB-UniRule"/>
</dbReference>
<dbReference type="SMART" id="SM00220">
    <property type="entry name" value="S_TKc"/>
    <property type="match status" value="1"/>
</dbReference>
<dbReference type="PROSITE" id="PS00108">
    <property type="entry name" value="PROTEIN_KINASE_ST"/>
    <property type="match status" value="1"/>
</dbReference>
<dbReference type="FunFam" id="2.60.40.10:FF:000031">
    <property type="entry name" value="Myosin-binding protein C, slow type"/>
    <property type="match status" value="1"/>
</dbReference>
<dbReference type="SUPFAM" id="SSF56112">
    <property type="entry name" value="Protein kinase-like (PK-like)"/>
    <property type="match status" value="1"/>
</dbReference>
<dbReference type="SMART" id="SM00409">
    <property type="entry name" value="IG"/>
    <property type="match status" value="6"/>
</dbReference>
<dbReference type="InterPro" id="IPR008271">
    <property type="entry name" value="Ser/Thr_kinase_AS"/>
</dbReference>
<evidence type="ECO:0000256" key="5">
    <source>
        <dbReference type="ARBA" id="ARBA00022840"/>
    </source>
</evidence>
<evidence type="ECO:0000313" key="15">
    <source>
        <dbReference type="WBParaSite" id="PSAMB.scaffold135size73867.g2539.t2"/>
    </source>
</evidence>
<keyword evidence="6" id="KW-0130">Cell adhesion</keyword>
<evidence type="ECO:0000259" key="13">
    <source>
        <dbReference type="PROSITE" id="PS50853"/>
    </source>
</evidence>
<dbReference type="Gene3D" id="2.60.40.10">
    <property type="entry name" value="Immunoglobulins"/>
    <property type="match status" value="7"/>
</dbReference>
<accession>A0A914UYA8</accession>
<feature type="domain" description="Ig-like" evidence="12">
    <location>
        <begin position="765"/>
        <end position="852"/>
    </location>
</feature>
<dbReference type="InterPro" id="IPR011009">
    <property type="entry name" value="Kinase-like_dom_sf"/>
</dbReference>
<feature type="region of interest" description="Disordered" evidence="10">
    <location>
        <begin position="1022"/>
        <end position="1060"/>
    </location>
</feature>
<dbReference type="Gene3D" id="1.10.510.10">
    <property type="entry name" value="Transferase(Phosphotransferase) domain 1"/>
    <property type="match status" value="1"/>
</dbReference>
<feature type="region of interest" description="Disordered" evidence="10">
    <location>
        <begin position="246"/>
        <end position="267"/>
    </location>
</feature>
<feature type="region of interest" description="Disordered" evidence="10">
    <location>
        <begin position="1"/>
        <end position="22"/>
    </location>
</feature>
<evidence type="ECO:0000256" key="10">
    <source>
        <dbReference type="SAM" id="MobiDB-lite"/>
    </source>
</evidence>
<keyword evidence="8" id="KW-0393">Immunoglobulin domain</keyword>
<dbReference type="SMART" id="SM00060">
    <property type="entry name" value="FN3"/>
    <property type="match status" value="1"/>
</dbReference>
<evidence type="ECO:0000256" key="4">
    <source>
        <dbReference type="ARBA" id="ARBA00022741"/>
    </source>
</evidence>
<dbReference type="CDD" id="cd00096">
    <property type="entry name" value="Ig"/>
    <property type="match status" value="1"/>
</dbReference>
<dbReference type="Pfam" id="PF07679">
    <property type="entry name" value="I-set"/>
    <property type="match status" value="6"/>
</dbReference>
<dbReference type="InterPro" id="IPR036179">
    <property type="entry name" value="Ig-like_dom_sf"/>
</dbReference>
<keyword evidence="3" id="KW-0677">Repeat</keyword>
<feature type="domain" description="Ig-like" evidence="12">
    <location>
        <begin position="71"/>
        <end position="164"/>
    </location>
</feature>
<evidence type="ECO:0000259" key="12">
    <source>
        <dbReference type="PROSITE" id="PS50835"/>
    </source>
</evidence>
<dbReference type="FunFam" id="2.60.40.10:FF:000557">
    <property type="entry name" value="Myosin binding protein Ha"/>
    <property type="match status" value="1"/>
</dbReference>
<dbReference type="GO" id="GO:0007155">
    <property type="term" value="P:cell adhesion"/>
    <property type="evidence" value="ECO:0007669"/>
    <property type="project" value="UniProtKB-KW"/>
</dbReference>
<keyword evidence="2" id="KW-0787">Thick filament</keyword>
<sequence>MRNSSSVRRADNSGKRGARMGNARPLRTHSLVVEVVSWCTECVVGGGCVVQSRYTAALNHAPPAAVSSAKPRVFIPPRYHGGYECQKGETITLKVPFKGHPLPTARWTKDGEPIEASGRVQIETSDRFAILTIKGATREDLGAYRLVVENNFGYDAGTINVVVADRPEPPRFPVVENILDEALILSWKPPMLDGGSYVTSYLVEKRELPGGEWKPCTKTRFTYQTIEGLKAKQTYELRISAENKHGMSRPCEPTAPVVIPGDQRRRRRGYDVDETGKKIRGKGAAASDYDGYVFDIWKQYYPQAVEIKHDSVLDYYDIHEEIGVGAFGVVHRCVERATGNTFAAKFINTPHALDKETVRKEIGVMSNLRHPKLIHLHDAFEDDNEMVMIYEFMSGGELFEKVSDDSNRMTEQEAIEYMRQVCEGLQHMHENNYVHLDLKPENIMFTTKRSSELKLIDFGLASKLNPKDTVKVTTGTAEFAAPEVVEGHPVGYYTDMWSVGVLSYILLSGLSPFGGTNDDETLRNVKGCDWSFDDETFKNISDEGKDFIRKLLLMEPETRMTVHEALDHPWLRGDLQSRDNLDDRIPSSRYHSLRDNIRKKYDAWPEPMPPLGRIANHSSLRKHRPLEYNMHDAFFDRREAQPRFVIKPYSTTCMEGQSANFYCRVIAASPPIVSWFRDNRELKQSVKYMKKYDNNDYGLTINRVRLDDRGEYIVRAKNSYGSKEEVVFLNVQKAPEPFQSPRLEEPPKKVVLKDVPMFEEPELAPKFSFHLRPRLIQKNHHCKLICSVQGNPPPKIEWFKDGRPVDEDRTQTTYRHGVCTLEIFNTTMDDAGKYSCTATNKLGEDETVCVLTVQGRAGEQEPRTGMSTSVRPRRVYDSLKTSDVERSRSAADVSRRPAPSARQATPPQASRPKDDLATVAKEEPTAGPSFSSPLSDMIVDAGQTAEFSCQVEGKPEPFIEWLYNGERLSTNDRVSATFVSGRAKLRLSDTLDTDSGEYSCRASNSAGSEACKATLTVRNAAPSAADAGDDSAPAASPRASEGNGVADSSAPVPSSDAAGPPVLVRDLASAIVDKGSPVTLECQIDGSPADVVWMRNGKEVKTSADVEVETTGSTFRLSLKNPSTDDSGTYQCEARQAGQSVSTVCTLLVNDADKPVEPMVTALPEPISVGAGSPAKFVLELATVDNLTVQWFKGTEKIDKSDRIKSVKSGKAFKLDFKTVEPDDAGSYVVKVIKDKKAISKYVASLNVQ</sequence>
<dbReference type="SUPFAM" id="SSF48726">
    <property type="entry name" value="Immunoglobulin"/>
    <property type="match status" value="6"/>
</dbReference>
<keyword evidence="5 9" id="KW-0067">ATP-binding</keyword>
<dbReference type="FunFam" id="2.60.40.10:FF:000460">
    <property type="entry name" value="Bent, isoform J"/>
    <property type="match status" value="1"/>
</dbReference>
<dbReference type="GO" id="GO:0004672">
    <property type="term" value="F:protein kinase activity"/>
    <property type="evidence" value="ECO:0007669"/>
    <property type="project" value="InterPro"/>
</dbReference>
<organism evidence="14 15">
    <name type="scientific">Plectus sambesii</name>
    <dbReference type="NCBI Taxonomy" id="2011161"/>
    <lineage>
        <taxon>Eukaryota</taxon>
        <taxon>Metazoa</taxon>
        <taxon>Ecdysozoa</taxon>
        <taxon>Nematoda</taxon>
        <taxon>Chromadorea</taxon>
        <taxon>Plectida</taxon>
        <taxon>Plectina</taxon>
        <taxon>Plectoidea</taxon>
        <taxon>Plectidae</taxon>
        <taxon>Plectus</taxon>
    </lineage>
</organism>
<dbReference type="Pfam" id="PF00041">
    <property type="entry name" value="fn3"/>
    <property type="match status" value="1"/>
</dbReference>
<feature type="binding site" evidence="9">
    <location>
        <position position="345"/>
    </location>
    <ligand>
        <name>ATP</name>
        <dbReference type="ChEBI" id="CHEBI:30616"/>
    </ligand>
</feature>
<evidence type="ECO:0000256" key="8">
    <source>
        <dbReference type="ARBA" id="ARBA00023319"/>
    </source>
</evidence>
<evidence type="ECO:0000256" key="7">
    <source>
        <dbReference type="ARBA" id="ARBA00023179"/>
    </source>
</evidence>
<dbReference type="InterPro" id="IPR036116">
    <property type="entry name" value="FN3_sf"/>
</dbReference>
<dbReference type="SUPFAM" id="SSF49265">
    <property type="entry name" value="Fibronectin type III"/>
    <property type="match status" value="1"/>
</dbReference>
<name>A0A914UYA8_9BILA</name>
<dbReference type="SMART" id="SM00408">
    <property type="entry name" value="IGc2"/>
    <property type="match status" value="5"/>
</dbReference>
<dbReference type="FunFam" id="1.10.510.10:FF:000321">
    <property type="entry name" value="Bent, isoform C"/>
    <property type="match status" value="1"/>
</dbReference>
<dbReference type="InterPro" id="IPR003598">
    <property type="entry name" value="Ig_sub2"/>
</dbReference>
<dbReference type="FunFam" id="3.30.200.20:FF:000249">
    <property type="entry name" value="twitchin isoform X2"/>
    <property type="match status" value="1"/>
</dbReference>
<dbReference type="InterPro" id="IPR000719">
    <property type="entry name" value="Prot_kinase_dom"/>
</dbReference>
<dbReference type="InterPro" id="IPR003599">
    <property type="entry name" value="Ig_sub"/>
</dbReference>
<feature type="domain" description="Ig-like" evidence="12">
    <location>
        <begin position="642"/>
        <end position="730"/>
    </location>
</feature>
<feature type="compositionally biased region" description="Basic and acidic residues" evidence="10">
    <location>
        <begin position="874"/>
        <end position="895"/>
    </location>
</feature>
<dbReference type="PROSITE" id="PS50853">
    <property type="entry name" value="FN3"/>
    <property type="match status" value="1"/>
</dbReference>
<evidence type="ECO:0000256" key="9">
    <source>
        <dbReference type="PROSITE-ProRule" id="PRU10141"/>
    </source>
</evidence>
<evidence type="ECO:0000256" key="3">
    <source>
        <dbReference type="ARBA" id="ARBA00022737"/>
    </source>
</evidence>
<dbReference type="InterPro" id="IPR013783">
    <property type="entry name" value="Ig-like_fold"/>
</dbReference>
<evidence type="ECO:0000256" key="6">
    <source>
        <dbReference type="ARBA" id="ARBA00022889"/>
    </source>
</evidence>